<evidence type="ECO:0000256" key="2">
    <source>
        <dbReference type="ARBA" id="ARBA00023015"/>
    </source>
</evidence>
<dbReference type="InterPro" id="IPR036390">
    <property type="entry name" value="WH_DNA-bd_sf"/>
</dbReference>
<accession>A0A967F1P0</accession>
<dbReference type="AlphaFoldDB" id="A0A967F1P0"/>
<dbReference type="EMBL" id="JAAQPH010000022">
    <property type="protein sequence ID" value="NIA71408.1"/>
    <property type="molecule type" value="Genomic_DNA"/>
</dbReference>
<comment type="similarity">
    <text evidence="1">Belongs to the LysR transcriptional regulatory family.</text>
</comment>
<evidence type="ECO:0000256" key="1">
    <source>
        <dbReference type="ARBA" id="ARBA00009437"/>
    </source>
</evidence>
<dbReference type="PROSITE" id="PS50931">
    <property type="entry name" value="HTH_LYSR"/>
    <property type="match status" value="1"/>
</dbReference>
<dbReference type="GO" id="GO:0003700">
    <property type="term" value="F:DNA-binding transcription factor activity"/>
    <property type="evidence" value="ECO:0007669"/>
    <property type="project" value="InterPro"/>
</dbReference>
<dbReference type="GO" id="GO:0043565">
    <property type="term" value="F:sequence-specific DNA binding"/>
    <property type="evidence" value="ECO:0007669"/>
    <property type="project" value="TreeGrafter"/>
</dbReference>
<dbReference type="CDD" id="cd08415">
    <property type="entry name" value="PBP2_LysR_opines_like"/>
    <property type="match status" value="1"/>
</dbReference>
<keyword evidence="7" id="KW-1185">Reference proteome</keyword>
<reference evidence="6" key="1">
    <citation type="submission" date="2020-03" db="EMBL/GenBank/DDBJ databases">
        <title>Genome of Pelagibius litoralis DSM 21314T.</title>
        <authorList>
            <person name="Wang G."/>
        </authorList>
    </citation>
    <scope>NUCLEOTIDE SEQUENCE</scope>
    <source>
        <strain evidence="6">DSM 21314</strain>
    </source>
</reference>
<dbReference type="InterPro" id="IPR037424">
    <property type="entry name" value="NocR_PBP2"/>
</dbReference>
<dbReference type="RefSeq" id="WP_167229017.1">
    <property type="nucleotide sequence ID" value="NZ_JAAQPH010000022.1"/>
</dbReference>
<dbReference type="InterPro" id="IPR000847">
    <property type="entry name" value="LysR_HTH_N"/>
</dbReference>
<keyword evidence="2" id="KW-0805">Transcription regulation</keyword>
<organism evidence="6 7">
    <name type="scientific">Pelagibius litoralis</name>
    <dbReference type="NCBI Taxonomy" id="374515"/>
    <lineage>
        <taxon>Bacteria</taxon>
        <taxon>Pseudomonadati</taxon>
        <taxon>Pseudomonadota</taxon>
        <taxon>Alphaproteobacteria</taxon>
        <taxon>Rhodospirillales</taxon>
        <taxon>Rhodovibrionaceae</taxon>
        <taxon>Pelagibius</taxon>
    </lineage>
</organism>
<proteinExistence type="inferred from homology"/>
<dbReference type="InterPro" id="IPR036388">
    <property type="entry name" value="WH-like_DNA-bd_sf"/>
</dbReference>
<dbReference type="SUPFAM" id="SSF46785">
    <property type="entry name" value="Winged helix' DNA-binding domain"/>
    <property type="match status" value="1"/>
</dbReference>
<dbReference type="Proteomes" id="UP000761264">
    <property type="component" value="Unassembled WGS sequence"/>
</dbReference>
<dbReference type="SUPFAM" id="SSF53850">
    <property type="entry name" value="Periplasmic binding protein-like II"/>
    <property type="match status" value="1"/>
</dbReference>
<dbReference type="InterPro" id="IPR005119">
    <property type="entry name" value="LysR_subst-bd"/>
</dbReference>
<dbReference type="PANTHER" id="PTHR30427:SF1">
    <property type="entry name" value="TRANSCRIPTIONAL ACTIVATOR PROTEIN LYSR"/>
    <property type="match status" value="1"/>
</dbReference>
<dbReference type="PRINTS" id="PR00039">
    <property type="entry name" value="HTHLYSR"/>
</dbReference>
<name>A0A967F1P0_9PROT</name>
<keyword evidence="3" id="KW-0238">DNA-binding</keyword>
<dbReference type="Pfam" id="PF03466">
    <property type="entry name" value="LysR_substrate"/>
    <property type="match status" value="1"/>
</dbReference>
<sequence length="303" mass="33717">MRAPNLRQIEAFKAVIETGTVSRAAELLHVSQPAASKLLTHLEEDTGLQLFDRRRGRLVPTERGMRLYEEIDRIFAGVKQIERAVESIRREDNERLLIGVMPGLAGPFIRQAVAGFLKRHPNAYVSVAARSSQFIADWLIARQLDVGVISMKVDHQHFEAEPLISQPLVCAMPIGHRLAKKRKVTPADLVEERFISFSPGSHTQLRIDAVFRKFGLTPTVGLDASMAPTVCELVAAGLGVTLVHPLLLESVRGRVVVRPFDPPTPLDFLLCRPREARNMDLVDAFVDETRKAAAEISRNLLSD</sequence>
<dbReference type="Gene3D" id="1.10.10.10">
    <property type="entry name" value="Winged helix-like DNA-binding domain superfamily/Winged helix DNA-binding domain"/>
    <property type="match status" value="1"/>
</dbReference>
<dbReference type="PANTHER" id="PTHR30427">
    <property type="entry name" value="TRANSCRIPTIONAL ACTIVATOR PROTEIN LYSR"/>
    <property type="match status" value="1"/>
</dbReference>
<dbReference type="Gene3D" id="3.40.190.290">
    <property type="match status" value="1"/>
</dbReference>
<dbReference type="GO" id="GO:0010628">
    <property type="term" value="P:positive regulation of gene expression"/>
    <property type="evidence" value="ECO:0007669"/>
    <property type="project" value="TreeGrafter"/>
</dbReference>
<dbReference type="Pfam" id="PF00126">
    <property type="entry name" value="HTH_1"/>
    <property type="match status" value="1"/>
</dbReference>
<evidence type="ECO:0000256" key="4">
    <source>
        <dbReference type="ARBA" id="ARBA00023163"/>
    </source>
</evidence>
<evidence type="ECO:0000313" key="7">
    <source>
        <dbReference type="Proteomes" id="UP000761264"/>
    </source>
</evidence>
<comment type="caution">
    <text evidence="6">The sequence shown here is derived from an EMBL/GenBank/DDBJ whole genome shotgun (WGS) entry which is preliminary data.</text>
</comment>
<feature type="domain" description="HTH lysR-type" evidence="5">
    <location>
        <begin position="4"/>
        <end position="61"/>
    </location>
</feature>
<protein>
    <submittedName>
        <fullName evidence="6">LysR family transcriptional regulator</fullName>
    </submittedName>
</protein>
<evidence type="ECO:0000256" key="3">
    <source>
        <dbReference type="ARBA" id="ARBA00023125"/>
    </source>
</evidence>
<gene>
    <name evidence="6" type="ORF">HBA54_22695</name>
</gene>
<keyword evidence="4" id="KW-0804">Transcription</keyword>
<evidence type="ECO:0000313" key="6">
    <source>
        <dbReference type="EMBL" id="NIA71408.1"/>
    </source>
</evidence>
<evidence type="ECO:0000259" key="5">
    <source>
        <dbReference type="PROSITE" id="PS50931"/>
    </source>
</evidence>